<organism evidence="2 3">
    <name type="scientific">Actinomadura algeriensis</name>
    <dbReference type="NCBI Taxonomy" id="1679523"/>
    <lineage>
        <taxon>Bacteria</taxon>
        <taxon>Bacillati</taxon>
        <taxon>Actinomycetota</taxon>
        <taxon>Actinomycetes</taxon>
        <taxon>Streptosporangiales</taxon>
        <taxon>Thermomonosporaceae</taxon>
        <taxon>Actinomadura</taxon>
    </lineage>
</organism>
<dbReference type="SUPFAM" id="SSF53448">
    <property type="entry name" value="Nucleotide-diphospho-sugar transferases"/>
    <property type="match status" value="1"/>
</dbReference>
<dbReference type="Gene3D" id="3.90.550.10">
    <property type="entry name" value="Spore Coat Polysaccharide Biosynthesis Protein SpsA, Chain A"/>
    <property type="match status" value="1"/>
</dbReference>
<feature type="domain" description="Nucleotidyl transferase" evidence="1">
    <location>
        <begin position="4"/>
        <end position="180"/>
    </location>
</feature>
<proteinExistence type="predicted"/>
<keyword evidence="3" id="KW-1185">Reference proteome</keyword>
<dbReference type="InterPro" id="IPR005835">
    <property type="entry name" value="NTP_transferase_dom"/>
</dbReference>
<evidence type="ECO:0000313" key="3">
    <source>
        <dbReference type="Proteomes" id="UP000627838"/>
    </source>
</evidence>
<dbReference type="RefSeq" id="WP_192758870.1">
    <property type="nucleotide sequence ID" value="NZ_JADBDZ010000001.1"/>
</dbReference>
<evidence type="ECO:0000313" key="2">
    <source>
        <dbReference type="EMBL" id="MBE1532126.1"/>
    </source>
</evidence>
<reference evidence="2 3" key="1">
    <citation type="submission" date="2020-10" db="EMBL/GenBank/DDBJ databases">
        <title>Sequencing the genomes of 1000 actinobacteria strains.</title>
        <authorList>
            <person name="Klenk H.-P."/>
        </authorList>
    </citation>
    <scope>NUCLEOTIDE SEQUENCE [LARGE SCALE GENOMIC DNA]</scope>
    <source>
        <strain evidence="2 3">DSM 46744</strain>
    </source>
</reference>
<dbReference type="EMBL" id="JADBDZ010000001">
    <property type="protein sequence ID" value="MBE1532126.1"/>
    <property type="molecule type" value="Genomic_DNA"/>
</dbReference>
<dbReference type="CDD" id="cd04181">
    <property type="entry name" value="NTP_transferase"/>
    <property type="match status" value="1"/>
</dbReference>
<evidence type="ECO:0000259" key="1">
    <source>
        <dbReference type="Pfam" id="PF00483"/>
    </source>
</evidence>
<comment type="caution">
    <text evidence="2">The sequence shown here is derived from an EMBL/GenBank/DDBJ whole genome shotgun (WGS) entry which is preliminary data.</text>
</comment>
<accession>A0ABR9JP42</accession>
<dbReference type="Pfam" id="PF00483">
    <property type="entry name" value="NTP_transferase"/>
    <property type="match status" value="1"/>
</dbReference>
<dbReference type="InterPro" id="IPR050486">
    <property type="entry name" value="Mannose-1P_guanyltransferase"/>
</dbReference>
<name>A0ABR9JP42_9ACTN</name>
<dbReference type="Proteomes" id="UP000627838">
    <property type="component" value="Unassembled WGS sequence"/>
</dbReference>
<dbReference type="PANTHER" id="PTHR22572">
    <property type="entry name" value="SUGAR-1-PHOSPHATE GUANYL TRANSFERASE"/>
    <property type="match status" value="1"/>
</dbReference>
<protein>
    <submittedName>
        <fullName evidence="2">NDP-sugar pyrophosphorylase family protein</fullName>
    </submittedName>
</protein>
<dbReference type="InterPro" id="IPR029044">
    <property type="entry name" value="Nucleotide-diphossugar_trans"/>
</dbReference>
<sequence>MRQAVVLAGGFGRRLHPLTQDRPKAMVDVCGTPILRHQIDWFAECGVEHVVISAGHLAAVIIDYLRLRKLPLRVRVVVEEKVLGRGGGLKRAAGELPRPDEPWLAAYGDIWTHFSIPDMYAHHRRHGLMATVALTRPPGPRAGVACNEQGRVTALRAAQPPHPRVNAGIYVFTPDVVGLLPDQGDHAPTALAHLIRTEQLMGYPVDVPWWAINTVQDLNDLERALTGLPSDRPARGAPSV</sequence>
<gene>
    <name evidence="2" type="ORF">H4W34_001959</name>
</gene>